<keyword evidence="3" id="KW-1185">Reference proteome</keyword>
<protein>
    <submittedName>
        <fullName evidence="2">Uncharacterized protein</fullName>
    </submittedName>
</protein>
<reference evidence="2 3" key="1">
    <citation type="journal article" date="2021" name="J. Hered.">
        <title>A chromosome-level genome assembly of the parasitoid wasp, Cotesia glomerata (Hymenoptera: Braconidae).</title>
        <authorList>
            <person name="Pinto B.J."/>
            <person name="Weis J.J."/>
            <person name="Gamble T."/>
            <person name="Ode P.J."/>
            <person name="Paul R."/>
            <person name="Zaspel J.M."/>
        </authorList>
    </citation>
    <scope>NUCLEOTIDE SEQUENCE [LARGE SCALE GENOMIC DNA]</scope>
    <source>
        <strain evidence="2">CgM1</strain>
    </source>
</reference>
<dbReference type="EMBL" id="JAHXZJ010000002">
    <property type="protein sequence ID" value="KAH0563660.1"/>
    <property type="molecule type" value="Genomic_DNA"/>
</dbReference>
<evidence type="ECO:0000256" key="1">
    <source>
        <dbReference type="SAM" id="MobiDB-lite"/>
    </source>
</evidence>
<evidence type="ECO:0000313" key="2">
    <source>
        <dbReference type="EMBL" id="KAH0563660.1"/>
    </source>
</evidence>
<name>A0AAV7J1K2_COTGL</name>
<feature type="region of interest" description="Disordered" evidence="1">
    <location>
        <begin position="83"/>
        <end position="103"/>
    </location>
</feature>
<comment type="caution">
    <text evidence="2">The sequence shown here is derived from an EMBL/GenBank/DDBJ whole genome shotgun (WGS) entry which is preliminary data.</text>
</comment>
<accession>A0AAV7J1K2</accession>
<evidence type="ECO:0000313" key="3">
    <source>
        <dbReference type="Proteomes" id="UP000826195"/>
    </source>
</evidence>
<organism evidence="2 3">
    <name type="scientific">Cotesia glomerata</name>
    <name type="common">Lepidopteran parasitic wasp</name>
    <name type="synonym">Apanteles glomeratus</name>
    <dbReference type="NCBI Taxonomy" id="32391"/>
    <lineage>
        <taxon>Eukaryota</taxon>
        <taxon>Metazoa</taxon>
        <taxon>Ecdysozoa</taxon>
        <taxon>Arthropoda</taxon>
        <taxon>Hexapoda</taxon>
        <taxon>Insecta</taxon>
        <taxon>Pterygota</taxon>
        <taxon>Neoptera</taxon>
        <taxon>Endopterygota</taxon>
        <taxon>Hymenoptera</taxon>
        <taxon>Apocrita</taxon>
        <taxon>Ichneumonoidea</taxon>
        <taxon>Braconidae</taxon>
        <taxon>Microgastrinae</taxon>
        <taxon>Cotesia</taxon>
    </lineage>
</organism>
<gene>
    <name evidence="2" type="ORF">KQX54_003958</name>
</gene>
<dbReference type="AlphaFoldDB" id="A0AAV7J1K2"/>
<sequence>MENNKCSIRIFTNEQIRRTEKKLSNRFKNALPVKGIRGCHAAVPTSNEVLRVKRLSSSTEGENFVLKNVDVYEFVEEPTIQTRLRKRSAKSTPQQGAKKKRSF</sequence>
<dbReference type="Proteomes" id="UP000826195">
    <property type="component" value="Unassembled WGS sequence"/>
</dbReference>
<proteinExistence type="predicted"/>